<dbReference type="PANTHER" id="PTHR30349">
    <property type="entry name" value="PHAGE INTEGRASE-RELATED"/>
    <property type="match status" value="1"/>
</dbReference>
<keyword evidence="3" id="KW-0233">DNA recombination</keyword>
<keyword evidence="2 4" id="KW-0238">DNA-binding</keyword>
<dbReference type="InterPro" id="IPR011010">
    <property type="entry name" value="DNA_brk_join_enz"/>
</dbReference>
<accession>A0ABT1QCC0</accession>
<comment type="caution">
    <text evidence="7">The sequence shown here is derived from an EMBL/GenBank/DDBJ whole genome shotgun (WGS) entry which is preliminary data.</text>
</comment>
<organism evidence="7 8">
    <name type="scientific">Rhodococcus tibetensis</name>
    <dbReference type="NCBI Taxonomy" id="2965064"/>
    <lineage>
        <taxon>Bacteria</taxon>
        <taxon>Bacillati</taxon>
        <taxon>Actinomycetota</taxon>
        <taxon>Actinomycetes</taxon>
        <taxon>Mycobacteriales</taxon>
        <taxon>Nocardiaceae</taxon>
        <taxon>Rhodococcus</taxon>
    </lineage>
</organism>
<dbReference type="InterPro" id="IPR010998">
    <property type="entry name" value="Integrase_recombinase_N"/>
</dbReference>
<evidence type="ECO:0000259" key="6">
    <source>
        <dbReference type="PROSITE" id="PS51900"/>
    </source>
</evidence>
<feature type="domain" description="Core-binding (CB)" evidence="6">
    <location>
        <begin position="20"/>
        <end position="98"/>
    </location>
</feature>
<dbReference type="PROSITE" id="PS51898">
    <property type="entry name" value="TYR_RECOMBINASE"/>
    <property type="match status" value="1"/>
</dbReference>
<dbReference type="Proteomes" id="UP001524501">
    <property type="component" value="Unassembled WGS sequence"/>
</dbReference>
<evidence type="ECO:0000256" key="4">
    <source>
        <dbReference type="PROSITE-ProRule" id="PRU01248"/>
    </source>
</evidence>
<dbReference type="Gene3D" id="1.10.443.10">
    <property type="entry name" value="Intergrase catalytic core"/>
    <property type="match status" value="1"/>
</dbReference>
<proteinExistence type="predicted"/>
<dbReference type="InterPro" id="IPR004107">
    <property type="entry name" value="Integrase_SAM-like_N"/>
</dbReference>
<dbReference type="PROSITE" id="PS51900">
    <property type="entry name" value="CB"/>
    <property type="match status" value="1"/>
</dbReference>
<dbReference type="Pfam" id="PF00589">
    <property type="entry name" value="Phage_integrase"/>
    <property type="match status" value="1"/>
</dbReference>
<dbReference type="Gene3D" id="1.10.150.130">
    <property type="match status" value="1"/>
</dbReference>
<keyword evidence="8" id="KW-1185">Reference proteome</keyword>
<dbReference type="SUPFAM" id="SSF56349">
    <property type="entry name" value="DNA breaking-rejoining enzymes"/>
    <property type="match status" value="1"/>
</dbReference>
<evidence type="ECO:0000256" key="3">
    <source>
        <dbReference type="ARBA" id="ARBA00023172"/>
    </source>
</evidence>
<feature type="domain" description="Tyr recombinase" evidence="5">
    <location>
        <begin position="121"/>
        <end position="300"/>
    </location>
</feature>
<dbReference type="EMBL" id="JANFQF010000008">
    <property type="protein sequence ID" value="MCQ4119906.1"/>
    <property type="molecule type" value="Genomic_DNA"/>
</dbReference>
<dbReference type="PANTHER" id="PTHR30349:SF81">
    <property type="entry name" value="TYROSINE RECOMBINASE XERC"/>
    <property type="match status" value="1"/>
</dbReference>
<protein>
    <submittedName>
        <fullName evidence="7">Tyrosine-type recombinase/integrase</fullName>
    </submittedName>
</protein>
<evidence type="ECO:0000256" key="1">
    <source>
        <dbReference type="ARBA" id="ARBA00022908"/>
    </source>
</evidence>
<evidence type="ECO:0000256" key="2">
    <source>
        <dbReference type="ARBA" id="ARBA00023125"/>
    </source>
</evidence>
<dbReference type="Pfam" id="PF02899">
    <property type="entry name" value="Phage_int_SAM_1"/>
    <property type="match status" value="1"/>
</dbReference>
<name>A0ABT1QCC0_9NOCA</name>
<dbReference type="InterPro" id="IPR013762">
    <property type="entry name" value="Integrase-like_cat_sf"/>
</dbReference>
<dbReference type="RefSeq" id="WP_255968491.1">
    <property type="nucleotide sequence ID" value="NZ_JANFQF010000008.1"/>
</dbReference>
<dbReference type="InterPro" id="IPR044068">
    <property type="entry name" value="CB"/>
</dbReference>
<gene>
    <name evidence="7" type="ORF">NOF53_12105</name>
</gene>
<evidence type="ECO:0000259" key="5">
    <source>
        <dbReference type="PROSITE" id="PS51898"/>
    </source>
</evidence>
<dbReference type="InterPro" id="IPR050090">
    <property type="entry name" value="Tyrosine_recombinase_XerCD"/>
</dbReference>
<reference evidence="7 8" key="1">
    <citation type="submission" date="2022-07" db="EMBL/GenBank/DDBJ databases">
        <title>Degradation activity of malathion, p-nitrophenol and potential low-temperature adaptation strategy of Rhodococcus sp. FXJ9.536.</title>
        <authorList>
            <person name="Huang J."/>
            <person name="Huang Y."/>
        </authorList>
    </citation>
    <scope>NUCLEOTIDE SEQUENCE [LARGE SCALE GENOMIC DNA]</scope>
    <source>
        <strain evidence="7 8">FXJ9.536</strain>
    </source>
</reference>
<sequence>MLDVTRVTTALTIPRTRNDMIVAGFLARYGNEHTFEGYRTDLKILFDWCGHHGLDPIVDVERPHLELFARHLELERHNRPATVNRRIAAIKMFYWLAEEDGHIAKSPARNVRLPKVHQDKTRTMGMSRAEFAAIHTAAQKSTNRVTDEALVMLMGILGMRVSEVCELDIANCQGAEGGHRVITFVGKGGKPATLPMPVPVMRAVDAAIGDRTSGPLLLRRDGTAMTRRSADRVVKRLANVAGIKKTVSPHSFRNTMIVSALDAGVPLRDVQDAARHSDPRMTMKYDHARKSLDRHASYVVSTYIGAH</sequence>
<evidence type="ECO:0000313" key="7">
    <source>
        <dbReference type="EMBL" id="MCQ4119906.1"/>
    </source>
</evidence>
<keyword evidence="1" id="KW-0229">DNA integration</keyword>
<evidence type="ECO:0000313" key="8">
    <source>
        <dbReference type="Proteomes" id="UP001524501"/>
    </source>
</evidence>
<dbReference type="InterPro" id="IPR002104">
    <property type="entry name" value="Integrase_catalytic"/>
</dbReference>